<dbReference type="GO" id="GO:0032993">
    <property type="term" value="C:protein-DNA complex"/>
    <property type="evidence" value="ECO:0007669"/>
    <property type="project" value="TreeGrafter"/>
</dbReference>
<dbReference type="PROSITE" id="PS51755">
    <property type="entry name" value="OMPR_PHOB"/>
    <property type="match status" value="1"/>
</dbReference>
<comment type="caution">
    <text evidence="6">Lacks conserved residue(s) required for the propagation of feature annotation.</text>
</comment>
<protein>
    <submittedName>
        <fullName evidence="10">DNA-binding response OmpR family regulator</fullName>
    </submittedName>
</protein>
<dbReference type="GO" id="GO:0006355">
    <property type="term" value="P:regulation of DNA-templated transcription"/>
    <property type="evidence" value="ECO:0007669"/>
    <property type="project" value="InterPro"/>
</dbReference>
<keyword evidence="3" id="KW-0805">Transcription regulation</keyword>
<evidence type="ECO:0000256" key="5">
    <source>
        <dbReference type="ARBA" id="ARBA00023163"/>
    </source>
</evidence>
<dbReference type="Proteomes" id="UP000315677">
    <property type="component" value="Unassembled WGS sequence"/>
</dbReference>
<comment type="caution">
    <text evidence="10">The sequence shown here is derived from an EMBL/GenBank/DDBJ whole genome shotgun (WGS) entry which is preliminary data.</text>
</comment>
<evidence type="ECO:0000256" key="2">
    <source>
        <dbReference type="ARBA" id="ARBA00023012"/>
    </source>
</evidence>
<dbReference type="InterPro" id="IPR016032">
    <property type="entry name" value="Sig_transdc_resp-reg_C-effctor"/>
</dbReference>
<dbReference type="Gene3D" id="3.40.50.2300">
    <property type="match status" value="1"/>
</dbReference>
<dbReference type="GO" id="GO:0000976">
    <property type="term" value="F:transcription cis-regulatory region binding"/>
    <property type="evidence" value="ECO:0007669"/>
    <property type="project" value="TreeGrafter"/>
</dbReference>
<evidence type="ECO:0000256" key="4">
    <source>
        <dbReference type="ARBA" id="ARBA00023125"/>
    </source>
</evidence>
<name>A0A543DKR3_9PSEU</name>
<dbReference type="GO" id="GO:0005829">
    <property type="term" value="C:cytosol"/>
    <property type="evidence" value="ECO:0007669"/>
    <property type="project" value="TreeGrafter"/>
</dbReference>
<sequence length="263" mass="28435">MSVTAWENDNSQFHARRRACLTGRASASDRAAVLVIDTGEFAAQLRDALVGQPVEIAATDDPATGLLLVGRTCPDVVLLGPVRGRLTAAAFLEAIREVEPELPIVVGVSPDDPALAGHAAVLGAAVLAHPYRPEQLLRLLSSLTANRHPLEIRPLRLELGRLIIDGAAPRMWLDGTETRLPMREYLLLRYLAERVGAVVSRGEIVRAIWGVEGVRGSNTLSVHVMRLRKRLGDEDDGPQWIQVIRGVGYQFTVPSPSQGGGDT</sequence>
<dbReference type="InterPro" id="IPR001867">
    <property type="entry name" value="OmpR/PhoB-type_DNA-bd"/>
</dbReference>
<dbReference type="Pfam" id="PF00486">
    <property type="entry name" value="Trans_reg_C"/>
    <property type="match status" value="1"/>
</dbReference>
<gene>
    <name evidence="10" type="ORF">FB558_5685</name>
</gene>
<evidence type="ECO:0000313" key="11">
    <source>
        <dbReference type="Proteomes" id="UP000315677"/>
    </source>
</evidence>
<keyword evidence="4 7" id="KW-0238">DNA-binding</keyword>
<dbReference type="SUPFAM" id="SSF46894">
    <property type="entry name" value="C-terminal effector domain of the bipartite response regulators"/>
    <property type="match status" value="1"/>
</dbReference>
<dbReference type="PANTHER" id="PTHR48111:SF1">
    <property type="entry name" value="TWO-COMPONENT RESPONSE REGULATOR ORR33"/>
    <property type="match status" value="1"/>
</dbReference>
<keyword evidence="1" id="KW-0597">Phosphoprotein</keyword>
<keyword evidence="2" id="KW-0902">Two-component regulatory system</keyword>
<evidence type="ECO:0000313" key="10">
    <source>
        <dbReference type="EMBL" id="TQM09909.1"/>
    </source>
</evidence>
<evidence type="ECO:0000256" key="7">
    <source>
        <dbReference type="PROSITE-ProRule" id="PRU01091"/>
    </source>
</evidence>
<dbReference type="Gene3D" id="1.10.10.10">
    <property type="entry name" value="Winged helix-like DNA-binding domain superfamily/Winged helix DNA-binding domain"/>
    <property type="match status" value="1"/>
</dbReference>
<dbReference type="InterPro" id="IPR001789">
    <property type="entry name" value="Sig_transdc_resp-reg_receiver"/>
</dbReference>
<feature type="DNA-binding region" description="OmpR/PhoB-type" evidence="7">
    <location>
        <begin position="154"/>
        <end position="253"/>
    </location>
</feature>
<dbReference type="PANTHER" id="PTHR48111">
    <property type="entry name" value="REGULATOR OF RPOS"/>
    <property type="match status" value="1"/>
</dbReference>
<dbReference type="SMART" id="SM00862">
    <property type="entry name" value="Trans_reg_C"/>
    <property type="match status" value="1"/>
</dbReference>
<reference evidence="10 11" key="1">
    <citation type="submission" date="2019-06" db="EMBL/GenBank/DDBJ databases">
        <title>Sequencing the genomes of 1000 actinobacteria strains.</title>
        <authorList>
            <person name="Klenk H.-P."/>
        </authorList>
    </citation>
    <scope>NUCLEOTIDE SEQUENCE [LARGE SCALE GENOMIC DNA]</scope>
    <source>
        <strain evidence="10 11">DSM 45301</strain>
    </source>
</reference>
<dbReference type="AlphaFoldDB" id="A0A543DKR3"/>
<accession>A0A543DKR3</accession>
<dbReference type="PROSITE" id="PS50110">
    <property type="entry name" value="RESPONSE_REGULATORY"/>
    <property type="match status" value="1"/>
</dbReference>
<organism evidence="10 11">
    <name type="scientific">Pseudonocardia kunmingensis</name>
    <dbReference type="NCBI Taxonomy" id="630975"/>
    <lineage>
        <taxon>Bacteria</taxon>
        <taxon>Bacillati</taxon>
        <taxon>Actinomycetota</taxon>
        <taxon>Actinomycetes</taxon>
        <taxon>Pseudonocardiales</taxon>
        <taxon>Pseudonocardiaceae</taxon>
        <taxon>Pseudonocardia</taxon>
    </lineage>
</organism>
<dbReference type="OrthoDB" id="8927943at2"/>
<dbReference type="InterPro" id="IPR011006">
    <property type="entry name" value="CheY-like_superfamily"/>
</dbReference>
<evidence type="ECO:0000259" key="9">
    <source>
        <dbReference type="PROSITE" id="PS51755"/>
    </source>
</evidence>
<dbReference type="EMBL" id="VFPA01000003">
    <property type="protein sequence ID" value="TQM09909.1"/>
    <property type="molecule type" value="Genomic_DNA"/>
</dbReference>
<dbReference type="CDD" id="cd00383">
    <property type="entry name" value="trans_reg_C"/>
    <property type="match status" value="1"/>
</dbReference>
<dbReference type="RefSeq" id="WP_142058387.1">
    <property type="nucleotide sequence ID" value="NZ_VFPA01000003.1"/>
</dbReference>
<evidence type="ECO:0000256" key="1">
    <source>
        <dbReference type="ARBA" id="ARBA00022553"/>
    </source>
</evidence>
<dbReference type="SUPFAM" id="SSF52172">
    <property type="entry name" value="CheY-like"/>
    <property type="match status" value="1"/>
</dbReference>
<proteinExistence type="predicted"/>
<feature type="domain" description="OmpR/PhoB-type" evidence="9">
    <location>
        <begin position="154"/>
        <end position="253"/>
    </location>
</feature>
<dbReference type="InterPro" id="IPR039420">
    <property type="entry name" value="WalR-like"/>
</dbReference>
<evidence type="ECO:0000259" key="8">
    <source>
        <dbReference type="PROSITE" id="PS50110"/>
    </source>
</evidence>
<feature type="domain" description="Response regulatory" evidence="8">
    <location>
        <begin position="31"/>
        <end position="144"/>
    </location>
</feature>
<evidence type="ECO:0000256" key="6">
    <source>
        <dbReference type="PROSITE-ProRule" id="PRU00169"/>
    </source>
</evidence>
<keyword evidence="5" id="KW-0804">Transcription</keyword>
<evidence type="ECO:0000256" key="3">
    <source>
        <dbReference type="ARBA" id="ARBA00023015"/>
    </source>
</evidence>
<keyword evidence="11" id="KW-1185">Reference proteome</keyword>
<dbReference type="GO" id="GO:0000156">
    <property type="term" value="F:phosphorelay response regulator activity"/>
    <property type="evidence" value="ECO:0007669"/>
    <property type="project" value="TreeGrafter"/>
</dbReference>
<dbReference type="InterPro" id="IPR036388">
    <property type="entry name" value="WH-like_DNA-bd_sf"/>
</dbReference>